<dbReference type="HOGENOM" id="CLU_3058968_0_0_11"/>
<gene>
    <name evidence="1" type="ORF">BIFANG_02868</name>
</gene>
<reference evidence="1" key="1">
    <citation type="submission" date="2009-04" db="EMBL/GenBank/DDBJ databases">
        <authorList>
            <person name="Weinstock G."/>
            <person name="Sodergren E."/>
            <person name="Clifton S."/>
            <person name="Fulton L."/>
            <person name="Fulton B."/>
            <person name="Courtney L."/>
            <person name="Fronick C."/>
            <person name="Harrison M."/>
            <person name="Strong C."/>
            <person name="Farmer C."/>
            <person name="Delahaunty K."/>
            <person name="Markovic C."/>
            <person name="Hall O."/>
            <person name="Minx P."/>
            <person name="Tomlinson C."/>
            <person name="Mitreva M."/>
            <person name="Nelson J."/>
            <person name="Hou S."/>
            <person name="Wollam A."/>
            <person name="Pepin K.H."/>
            <person name="Johnson M."/>
            <person name="Bhonagiri V."/>
            <person name="Nash W.E."/>
            <person name="Warren W."/>
            <person name="Chinwalla A."/>
            <person name="Mardis E.R."/>
            <person name="Wilson R.K."/>
        </authorList>
    </citation>
    <scope>NUCLEOTIDE SEQUENCE [LARGE SCALE GENOMIC DNA]</scope>
    <source>
        <strain evidence="1">DSM 20098</strain>
    </source>
</reference>
<evidence type="ECO:0000313" key="1">
    <source>
        <dbReference type="EMBL" id="EEP21503.1"/>
    </source>
</evidence>
<dbReference type="PATRIC" id="fig|518635.7.peg.802"/>
<evidence type="ECO:0000313" key="2">
    <source>
        <dbReference type="Proteomes" id="UP000006408"/>
    </source>
</evidence>
<comment type="caution">
    <text evidence="1">The sequence shown here is derived from an EMBL/GenBank/DDBJ whole genome shotgun (WGS) entry which is preliminary data.</text>
</comment>
<keyword evidence="2" id="KW-1185">Reference proteome</keyword>
<protein>
    <submittedName>
        <fullName evidence="1">Uncharacterized protein</fullName>
    </submittedName>
</protein>
<organism evidence="1 2">
    <name type="scientific">Bifidobacterium angulatum DSM 20098 = JCM 7096</name>
    <dbReference type="NCBI Taxonomy" id="518635"/>
    <lineage>
        <taxon>Bacteria</taxon>
        <taxon>Bacillati</taxon>
        <taxon>Actinomycetota</taxon>
        <taxon>Actinomycetes</taxon>
        <taxon>Bifidobacteriales</taxon>
        <taxon>Bifidobacteriaceae</taxon>
        <taxon>Bifidobacterium</taxon>
    </lineage>
</organism>
<sequence>MCVFSHFTSSWLRWPLDGRCSVCLLVADADDYFLTVRQSDVEKVHIVKSSGGP</sequence>
<accession>C4FEX1</accession>
<proteinExistence type="predicted"/>
<name>C4FEX1_9BIFI</name>
<dbReference type="EMBL" id="ABYS02000004">
    <property type="protein sequence ID" value="EEP21503.1"/>
    <property type="molecule type" value="Genomic_DNA"/>
</dbReference>
<dbReference type="Proteomes" id="UP000006408">
    <property type="component" value="Unassembled WGS sequence"/>
</dbReference>
<dbReference type="AlphaFoldDB" id="C4FEX1"/>